<protein>
    <recommendedName>
        <fullName evidence="4">Integral membrane protein</fullName>
    </recommendedName>
</protein>
<reference evidence="2 3" key="1">
    <citation type="submission" date="2020-04" db="EMBL/GenBank/DDBJ databases">
        <title>Gordonia sp. nov. TBRC 11910.</title>
        <authorList>
            <person name="Suriyachadkun C."/>
        </authorList>
    </citation>
    <scope>NUCLEOTIDE SEQUENCE [LARGE SCALE GENOMIC DNA]</scope>
    <source>
        <strain evidence="2 3">TBRC 11910</strain>
    </source>
</reference>
<sequence>MAHHLSELVHSGRFPLFLLFVAFLTTFVVTRVITRMIRAGRGPFRNNVHGGVHIHHAVPGIILMAFGGIMSVAGDGASPIGEIAAVAVGVGTSLVLDEFALILHLRDVYWTREGQLSVQVVTLTFAILGLMLLGYMPFDDDAGWLPAHMVFTVDMPLRIAAVVVCVSKGKYSTSILGALLPLVALIGAVRLARPSSRWARHFYSPAKVERAQRRATTFDARFGRWGLSLEDLVAGQPSDSPAEQAA</sequence>
<dbReference type="RefSeq" id="WP_170194394.1">
    <property type="nucleotide sequence ID" value="NZ_JABBNB010000010.1"/>
</dbReference>
<proteinExistence type="predicted"/>
<keyword evidence="3" id="KW-1185">Reference proteome</keyword>
<comment type="caution">
    <text evidence="2">The sequence shown here is derived from an EMBL/GenBank/DDBJ whole genome shotgun (WGS) entry which is preliminary data.</text>
</comment>
<organism evidence="2 3">
    <name type="scientific">Gordonia asplenii</name>
    <dbReference type="NCBI Taxonomy" id="2725283"/>
    <lineage>
        <taxon>Bacteria</taxon>
        <taxon>Bacillati</taxon>
        <taxon>Actinomycetota</taxon>
        <taxon>Actinomycetes</taxon>
        <taxon>Mycobacteriales</taxon>
        <taxon>Gordoniaceae</taxon>
        <taxon>Gordonia</taxon>
    </lineage>
</organism>
<accession>A0A848L2L0</accession>
<keyword evidence="1" id="KW-0472">Membrane</keyword>
<keyword evidence="1" id="KW-0812">Transmembrane</keyword>
<dbReference type="Proteomes" id="UP000550729">
    <property type="component" value="Unassembled WGS sequence"/>
</dbReference>
<feature type="transmembrane region" description="Helical" evidence="1">
    <location>
        <begin position="171"/>
        <end position="192"/>
    </location>
</feature>
<evidence type="ECO:0000313" key="2">
    <source>
        <dbReference type="EMBL" id="NMO01888.1"/>
    </source>
</evidence>
<dbReference type="EMBL" id="JABBNB010000010">
    <property type="protein sequence ID" value="NMO01888.1"/>
    <property type="molecule type" value="Genomic_DNA"/>
</dbReference>
<evidence type="ECO:0008006" key="4">
    <source>
        <dbReference type="Google" id="ProtNLM"/>
    </source>
</evidence>
<feature type="transmembrane region" description="Helical" evidence="1">
    <location>
        <begin position="116"/>
        <end position="136"/>
    </location>
</feature>
<dbReference type="AlphaFoldDB" id="A0A848L2L0"/>
<keyword evidence="1" id="KW-1133">Transmembrane helix</keyword>
<gene>
    <name evidence="2" type="ORF">HH308_11770</name>
</gene>
<name>A0A848L2L0_9ACTN</name>
<feature type="transmembrane region" description="Helical" evidence="1">
    <location>
        <begin position="54"/>
        <end position="74"/>
    </location>
</feature>
<feature type="transmembrane region" description="Helical" evidence="1">
    <location>
        <begin position="80"/>
        <end position="104"/>
    </location>
</feature>
<evidence type="ECO:0000313" key="3">
    <source>
        <dbReference type="Proteomes" id="UP000550729"/>
    </source>
</evidence>
<evidence type="ECO:0000256" key="1">
    <source>
        <dbReference type="SAM" id="Phobius"/>
    </source>
</evidence>
<feature type="transmembrane region" description="Helical" evidence="1">
    <location>
        <begin position="14"/>
        <end position="33"/>
    </location>
</feature>